<evidence type="ECO:0000313" key="2">
    <source>
        <dbReference type="Proteomes" id="UP000556084"/>
    </source>
</evidence>
<accession>A0A7W7PL50</accession>
<organism evidence="1 2">
    <name type="scientific">Streptomyces olivoverticillatus</name>
    <dbReference type="NCBI Taxonomy" id="66427"/>
    <lineage>
        <taxon>Bacteria</taxon>
        <taxon>Bacillati</taxon>
        <taxon>Actinomycetota</taxon>
        <taxon>Actinomycetes</taxon>
        <taxon>Kitasatosporales</taxon>
        <taxon>Streptomycetaceae</taxon>
        <taxon>Streptomyces</taxon>
    </lineage>
</organism>
<keyword evidence="2" id="KW-1185">Reference proteome</keyword>
<name>A0A7W7PL50_9ACTN</name>
<evidence type="ECO:0000313" key="1">
    <source>
        <dbReference type="EMBL" id="MBB4893944.1"/>
    </source>
</evidence>
<dbReference type="Proteomes" id="UP000556084">
    <property type="component" value="Unassembled WGS sequence"/>
</dbReference>
<comment type="caution">
    <text evidence="1">The sequence shown here is derived from an EMBL/GenBank/DDBJ whole genome shotgun (WGS) entry which is preliminary data.</text>
</comment>
<protein>
    <submittedName>
        <fullName evidence="1">Uncharacterized protein</fullName>
    </submittedName>
</protein>
<dbReference type="RefSeq" id="WP_184349807.1">
    <property type="nucleotide sequence ID" value="NZ_JACHJH010000004.1"/>
</dbReference>
<dbReference type="AlphaFoldDB" id="A0A7W7PL50"/>
<gene>
    <name evidence="1" type="ORF">FHS39_002978</name>
</gene>
<proteinExistence type="predicted"/>
<dbReference type="EMBL" id="JACHJH010000004">
    <property type="protein sequence ID" value="MBB4893944.1"/>
    <property type="molecule type" value="Genomic_DNA"/>
</dbReference>
<reference evidence="1 2" key="1">
    <citation type="submission" date="2020-08" db="EMBL/GenBank/DDBJ databases">
        <title>Genomic Encyclopedia of Type Strains, Phase III (KMG-III): the genomes of soil and plant-associated and newly described type strains.</title>
        <authorList>
            <person name="Whitman W."/>
        </authorList>
    </citation>
    <scope>NUCLEOTIDE SEQUENCE [LARGE SCALE GENOMIC DNA]</scope>
    <source>
        <strain evidence="1 2">CECT 3266</strain>
    </source>
</reference>
<sequence length="116" mass="13341">MSPEPSYRELRRAKFARRLPDSLADLNGPAHGVVDLPLHVCWSGLCSFDLDHPKLRMSLYRIVMAEGQRDDLIQFLNRDLLVMLWPVLRTLISRDIRDVWEGAFTELSTHGKQKAA</sequence>